<reference evidence="2 3" key="1">
    <citation type="journal article" date="2012" name="New Phytol.">
        <title>Insight into trade-off between wood decay and parasitism from the genome of a fungal forest pathogen.</title>
        <authorList>
            <person name="Olson A."/>
            <person name="Aerts A."/>
            <person name="Asiegbu F."/>
            <person name="Belbahri L."/>
            <person name="Bouzid O."/>
            <person name="Broberg A."/>
            <person name="Canback B."/>
            <person name="Coutinho P.M."/>
            <person name="Cullen D."/>
            <person name="Dalman K."/>
            <person name="Deflorio G."/>
            <person name="van Diepen L.T."/>
            <person name="Dunand C."/>
            <person name="Duplessis S."/>
            <person name="Durling M."/>
            <person name="Gonthier P."/>
            <person name="Grimwood J."/>
            <person name="Fossdal C.G."/>
            <person name="Hansson D."/>
            <person name="Henrissat B."/>
            <person name="Hietala A."/>
            <person name="Himmelstrand K."/>
            <person name="Hoffmeister D."/>
            <person name="Hogberg N."/>
            <person name="James T.Y."/>
            <person name="Karlsson M."/>
            <person name="Kohler A."/>
            <person name="Kues U."/>
            <person name="Lee Y.H."/>
            <person name="Lin Y.C."/>
            <person name="Lind M."/>
            <person name="Lindquist E."/>
            <person name="Lombard V."/>
            <person name="Lucas S."/>
            <person name="Lunden K."/>
            <person name="Morin E."/>
            <person name="Murat C."/>
            <person name="Park J."/>
            <person name="Raffaello T."/>
            <person name="Rouze P."/>
            <person name="Salamov A."/>
            <person name="Schmutz J."/>
            <person name="Solheim H."/>
            <person name="Stahlberg J."/>
            <person name="Velez H."/>
            <person name="de Vries R.P."/>
            <person name="Wiebenga A."/>
            <person name="Woodward S."/>
            <person name="Yakovlev I."/>
            <person name="Garbelotto M."/>
            <person name="Martin F."/>
            <person name="Grigoriev I.V."/>
            <person name="Stenlid J."/>
        </authorList>
    </citation>
    <scope>NUCLEOTIDE SEQUENCE [LARGE SCALE GENOMIC DNA]</scope>
    <source>
        <strain evidence="2 3">TC 32-1</strain>
    </source>
</reference>
<proteinExistence type="predicted"/>
<feature type="region of interest" description="Disordered" evidence="1">
    <location>
        <begin position="226"/>
        <end position="257"/>
    </location>
</feature>
<dbReference type="KEGG" id="hir:HETIRDRAFT_424546"/>
<evidence type="ECO:0000313" key="3">
    <source>
        <dbReference type="Proteomes" id="UP000030671"/>
    </source>
</evidence>
<dbReference type="AlphaFoldDB" id="W4KIG7"/>
<dbReference type="HOGENOM" id="CLU_785401_0_0_1"/>
<evidence type="ECO:0000313" key="2">
    <source>
        <dbReference type="EMBL" id="ETW85110.1"/>
    </source>
</evidence>
<organism evidence="2 3">
    <name type="scientific">Heterobasidion irregulare (strain TC 32-1)</name>
    <dbReference type="NCBI Taxonomy" id="747525"/>
    <lineage>
        <taxon>Eukaryota</taxon>
        <taxon>Fungi</taxon>
        <taxon>Dikarya</taxon>
        <taxon>Basidiomycota</taxon>
        <taxon>Agaricomycotina</taxon>
        <taxon>Agaricomycetes</taxon>
        <taxon>Russulales</taxon>
        <taxon>Bondarzewiaceae</taxon>
        <taxon>Heterobasidion</taxon>
        <taxon>Heterobasidion annosum species complex</taxon>
    </lineage>
</organism>
<protein>
    <submittedName>
        <fullName evidence="2">Uncharacterized protein</fullName>
    </submittedName>
</protein>
<dbReference type="GeneID" id="20673978"/>
<dbReference type="RefSeq" id="XP_009541995.1">
    <property type="nucleotide sequence ID" value="XM_009543700.1"/>
</dbReference>
<name>W4KIG7_HETIT</name>
<sequence length="353" mass="37612">MLIVLPLGQLQLTTRHSTLQYLISVTYCHTQSNIHMGRPKHPVCGPPPINRPPSKGKTFTSKMKGSDARDPRGDNPSTHDALPGSSIGGCARDLNARTLYVGGIDVLVGHARDHNATGSNATGSNSVHEHVAGCGNATVGHALGGNSASKHIAGGGNTLGRIASGSDTSGRNSGGGHIAGRMAMVVKGMVSVRKTMAANCRYCVILRRLDSLVAWHAAFKHTRAVEPPHMQGGDSRAGRTRPTNLSGRWDEDPTGGKATATTISYKGDRGLKAGNAMAVNMSSRRGRYSIAGNVIYASEADRWGRDSDGVDNTYAFASSRDARDRHMLVQDVTIEEWSLRVSSLRPCFYMRGE</sequence>
<dbReference type="EMBL" id="KI925455">
    <property type="protein sequence ID" value="ETW85110.1"/>
    <property type="molecule type" value="Genomic_DNA"/>
</dbReference>
<gene>
    <name evidence="2" type="ORF">HETIRDRAFT_424546</name>
</gene>
<evidence type="ECO:0000256" key="1">
    <source>
        <dbReference type="SAM" id="MobiDB-lite"/>
    </source>
</evidence>
<dbReference type="Proteomes" id="UP000030671">
    <property type="component" value="Unassembled WGS sequence"/>
</dbReference>
<dbReference type="InParanoid" id="W4KIG7"/>
<keyword evidence="3" id="KW-1185">Reference proteome</keyword>
<accession>W4KIG7</accession>
<feature type="region of interest" description="Disordered" evidence="1">
    <location>
        <begin position="38"/>
        <end position="86"/>
    </location>
</feature>
<feature type="compositionally biased region" description="Basic and acidic residues" evidence="1">
    <location>
        <begin position="64"/>
        <end position="73"/>
    </location>
</feature>